<dbReference type="SUPFAM" id="SSF52743">
    <property type="entry name" value="Subtilisin-like"/>
    <property type="match status" value="1"/>
</dbReference>
<dbReference type="Gene3D" id="3.40.50.200">
    <property type="entry name" value="Peptidase S8/S53 domain"/>
    <property type="match status" value="1"/>
</dbReference>
<protein>
    <recommendedName>
        <fullName evidence="4">Subtilase family protein</fullName>
    </recommendedName>
</protein>
<comment type="caution">
    <text evidence="2">The sequence shown here is derived from an EMBL/GenBank/DDBJ whole genome shotgun (WGS) entry which is preliminary data.</text>
</comment>
<evidence type="ECO:0008006" key="4">
    <source>
        <dbReference type="Google" id="ProtNLM"/>
    </source>
</evidence>
<evidence type="ECO:0000256" key="1">
    <source>
        <dbReference type="SAM" id="MobiDB-lite"/>
    </source>
</evidence>
<sequence>MYLKRAHEERIERYAGPYERWVFSEELGRPFAFPAIAQGPSGYYTALMEGDGLPQDSDQMSVRLPPLWKPDHKSLKITPFAFHDPQMNDPRRRVQQDTTVARMLGSARTQAKRQPAAISPRFRVNFPAAPGSWVNDYRVDTAPSEWTPPPRKPKAIIGVIDDALPFAHRCFLNSDGGTRISHCWLQSGRAEPTASVPFGREFVNAEIDGLRNQFPADERQLYRQAKATAPDMPELGNHLMRHATHGAHVLGLAAGNGSIYPDYPLDDDILIIGVQLPNTIAWDTSGFGKEMYMLSALHYIFERSRRIARHFESPELPLVVNFSYGWSAGRHDGNSEMEISIEELLKLRREEQAATEIVMPIGNNFQSRIHGRFSEQDFDQDKLRVHWHLQPDDGTSSYLEMWLPEEIDPAGYTVTLTPPDRPGGPNPTSIDISPDMDLSGQDDGDPRRFEEIELKGEVIGQMSADKHRGNRWRIMIALIPTIYRRGVARKAPSGTWTVELSRSPKSSKLGEGENILLWLQRDDDPSDLKTHGRQSYLLAPENPQAMQFVRPKNPVRKYSADVPNISGFGATNAVAASASTTRVSGYILQSGHPSDYSGAGGVKKVPDGSYVSWGPQPEVSAVTDQSRTQPGIWSIGTTSGTRSKLIGTSAAAPSVARLMVRNAAAGRPLLDGFGAELDLPSTEADDDTTMVQHKACVGIHTAPPVSKAG</sequence>
<reference evidence="2 3" key="1">
    <citation type="submission" date="2020-09" db="EMBL/GenBank/DDBJ databases">
        <title>The genome sequence of type strain Labrenzia polysiphoniae KACC 19711.</title>
        <authorList>
            <person name="Liu Y."/>
        </authorList>
    </citation>
    <scope>NUCLEOTIDE SEQUENCE [LARGE SCALE GENOMIC DNA]</scope>
    <source>
        <strain evidence="2 3">KACC 19711</strain>
    </source>
</reference>
<evidence type="ECO:0000313" key="3">
    <source>
        <dbReference type="Proteomes" id="UP000615687"/>
    </source>
</evidence>
<keyword evidence="3" id="KW-1185">Reference proteome</keyword>
<feature type="region of interest" description="Disordered" evidence="1">
    <location>
        <begin position="418"/>
        <end position="443"/>
    </location>
</feature>
<name>A0ABR9C8D0_9HYPH</name>
<dbReference type="EMBL" id="JACYXJ010000001">
    <property type="protein sequence ID" value="MBD8875345.1"/>
    <property type="molecule type" value="Genomic_DNA"/>
</dbReference>
<dbReference type="InterPro" id="IPR036852">
    <property type="entry name" value="Peptidase_S8/S53_dom_sf"/>
</dbReference>
<accession>A0ABR9C8D0</accession>
<gene>
    <name evidence="2" type="ORF">IG617_03485</name>
</gene>
<dbReference type="Proteomes" id="UP000615687">
    <property type="component" value="Unassembled WGS sequence"/>
</dbReference>
<proteinExistence type="predicted"/>
<organism evidence="2 3">
    <name type="scientific">Roseibium polysiphoniae</name>
    <dbReference type="NCBI Taxonomy" id="2571221"/>
    <lineage>
        <taxon>Bacteria</taxon>
        <taxon>Pseudomonadati</taxon>
        <taxon>Pseudomonadota</taxon>
        <taxon>Alphaproteobacteria</taxon>
        <taxon>Hyphomicrobiales</taxon>
        <taxon>Stappiaceae</taxon>
        <taxon>Roseibium</taxon>
    </lineage>
</organism>
<dbReference type="RefSeq" id="WP_192107309.1">
    <property type="nucleotide sequence ID" value="NZ_JACYXJ010000001.1"/>
</dbReference>
<evidence type="ECO:0000313" key="2">
    <source>
        <dbReference type="EMBL" id="MBD8875345.1"/>
    </source>
</evidence>